<dbReference type="PANTHER" id="PTHR45886">
    <property type="entry name" value="NUCLEAR HORMONE RECEPTOR FAMILY-RELATED-RELATED"/>
    <property type="match status" value="1"/>
</dbReference>
<sequence length="323" mass="37301">MCKYSNLKVYCCNACKMAFFRASRAQKFPKSCLNGENCGNCRFCRYQKCIAVGMKWLDPLPWEHPLQPITPDLPMVISQLKLMDDRRELVFHSYTLMDDSNLDTLVLSTSTNYVAKSEHSHFTRHDWAAISHTTGIDFIKKFDFISLLSTEELIRFIEKAIMPYTLFCTAMRSYSNRREAAEFPGGVDVICEDLEVCYANSPAVLDNLRYPLVAKLRELKITNDEFLLMSAVTICNSVAAKLSDESRELISRYQNRYTSHLLKYCQMTYQAGGQSRFFDLLSIWYTIDKANKDFVKAMIQFSLSEPRPPPKKIFDDLLEGMMK</sequence>
<dbReference type="PROSITE" id="PS51030">
    <property type="entry name" value="NUCLEAR_REC_DBD_2"/>
    <property type="match status" value="1"/>
</dbReference>
<dbReference type="EMBL" id="PDUG01000005">
    <property type="protein sequence ID" value="PIC24637.1"/>
    <property type="molecule type" value="Genomic_DNA"/>
</dbReference>
<dbReference type="PROSITE" id="PS51843">
    <property type="entry name" value="NR_LBD"/>
    <property type="match status" value="1"/>
</dbReference>
<dbReference type="Proteomes" id="UP000230233">
    <property type="component" value="Chromosome V"/>
</dbReference>
<dbReference type="InterPro" id="IPR001628">
    <property type="entry name" value="Znf_hrmn_rcpt"/>
</dbReference>
<dbReference type="AlphaFoldDB" id="A0A2G5TBL2"/>
<dbReference type="GO" id="GO:0043565">
    <property type="term" value="F:sequence-specific DNA binding"/>
    <property type="evidence" value="ECO:0007669"/>
    <property type="project" value="InterPro"/>
</dbReference>
<comment type="similarity">
    <text evidence="1">Belongs to the nuclear hormone receptor family.</text>
</comment>
<dbReference type="SMART" id="SM00430">
    <property type="entry name" value="HOLI"/>
    <property type="match status" value="1"/>
</dbReference>
<comment type="caution">
    <text evidence="12">The sequence shown here is derived from an EMBL/GenBank/DDBJ whole genome shotgun (WGS) entry which is preliminary data.</text>
</comment>
<reference evidence="13" key="1">
    <citation type="submission" date="2017-10" db="EMBL/GenBank/DDBJ databases">
        <title>Rapid genome shrinkage in a self-fertile nematode reveals novel sperm competition proteins.</title>
        <authorList>
            <person name="Yin D."/>
            <person name="Schwarz E.M."/>
            <person name="Thomas C.G."/>
            <person name="Felde R.L."/>
            <person name="Korf I.F."/>
            <person name="Cutter A.D."/>
            <person name="Schartner C.M."/>
            <person name="Ralston E.J."/>
            <person name="Meyer B.J."/>
            <person name="Haag E.S."/>
        </authorList>
    </citation>
    <scope>NUCLEOTIDE SEQUENCE [LARGE SCALE GENOMIC DNA]</scope>
    <source>
        <strain evidence="13">JU1422</strain>
    </source>
</reference>
<protein>
    <recommendedName>
        <fullName evidence="14">Nuclear receptor domain-containing protein</fullName>
    </recommendedName>
</protein>
<feature type="domain" description="NR LBD" evidence="11">
    <location>
        <begin position="98"/>
        <end position="320"/>
    </location>
</feature>
<dbReference type="Gene3D" id="1.10.565.10">
    <property type="entry name" value="Retinoid X Receptor"/>
    <property type="match status" value="1"/>
</dbReference>
<evidence type="ECO:0000313" key="13">
    <source>
        <dbReference type="Proteomes" id="UP000230233"/>
    </source>
</evidence>
<evidence type="ECO:0008006" key="14">
    <source>
        <dbReference type="Google" id="ProtNLM"/>
    </source>
</evidence>
<evidence type="ECO:0000259" key="11">
    <source>
        <dbReference type="PROSITE" id="PS51843"/>
    </source>
</evidence>
<gene>
    <name evidence="12" type="primary">Cnig_chr_V.g17892</name>
    <name evidence="12" type="ORF">B9Z55_017892</name>
</gene>
<keyword evidence="4" id="KW-0862">Zinc</keyword>
<dbReference type="OrthoDB" id="5789396at2759"/>
<evidence type="ECO:0000256" key="6">
    <source>
        <dbReference type="ARBA" id="ARBA00023125"/>
    </source>
</evidence>
<keyword evidence="8" id="KW-0675">Receptor</keyword>
<dbReference type="InterPro" id="IPR035500">
    <property type="entry name" value="NHR-like_dom_sf"/>
</dbReference>
<dbReference type="InterPro" id="IPR000536">
    <property type="entry name" value="Nucl_hrmn_rcpt_lig-bd"/>
</dbReference>
<dbReference type="GO" id="GO:0008270">
    <property type="term" value="F:zinc ion binding"/>
    <property type="evidence" value="ECO:0007669"/>
    <property type="project" value="UniProtKB-KW"/>
</dbReference>
<keyword evidence="3" id="KW-0863">Zinc-finger</keyword>
<dbReference type="SUPFAM" id="SSF57716">
    <property type="entry name" value="Glucocorticoid receptor-like (DNA-binding domain)"/>
    <property type="match status" value="1"/>
</dbReference>
<evidence type="ECO:0000256" key="9">
    <source>
        <dbReference type="ARBA" id="ARBA00023242"/>
    </source>
</evidence>
<keyword evidence="2" id="KW-0479">Metal-binding</keyword>
<evidence type="ECO:0000256" key="5">
    <source>
        <dbReference type="ARBA" id="ARBA00023015"/>
    </source>
</evidence>
<dbReference type="InterPro" id="IPR013088">
    <property type="entry name" value="Znf_NHR/GATA"/>
</dbReference>
<keyword evidence="6" id="KW-0238">DNA-binding</keyword>
<dbReference type="CDD" id="cd06157">
    <property type="entry name" value="NR_LBD"/>
    <property type="match status" value="1"/>
</dbReference>
<dbReference type="STRING" id="1611254.A0A2G5TBL2"/>
<keyword evidence="7" id="KW-0804">Transcription</keyword>
<organism evidence="12 13">
    <name type="scientific">Caenorhabditis nigoni</name>
    <dbReference type="NCBI Taxonomy" id="1611254"/>
    <lineage>
        <taxon>Eukaryota</taxon>
        <taxon>Metazoa</taxon>
        <taxon>Ecdysozoa</taxon>
        <taxon>Nematoda</taxon>
        <taxon>Chromadorea</taxon>
        <taxon>Rhabditida</taxon>
        <taxon>Rhabditina</taxon>
        <taxon>Rhabditomorpha</taxon>
        <taxon>Rhabditoidea</taxon>
        <taxon>Rhabditidae</taxon>
        <taxon>Peloderinae</taxon>
        <taxon>Caenorhabditis</taxon>
    </lineage>
</organism>
<accession>A0A2G5TBL2</accession>
<evidence type="ECO:0000256" key="4">
    <source>
        <dbReference type="ARBA" id="ARBA00022833"/>
    </source>
</evidence>
<evidence type="ECO:0000256" key="1">
    <source>
        <dbReference type="ARBA" id="ARBA00005993"/>
    </source>
</evidence>
<dbReference type="SMART" id="SM00399">
    <property type="entry name" value="ZnF_C4"/>
    <property type="match status" value="1"/>
</dbReference>
<proteinExistence type="inferred from homology"/>
<evidence type="ECO:0000313" key="12">
    <source>
        <dbReference type="EMBL" id="PIC24637.1"/>
    </source>
</evidence>
<dbReference type="PANTHER" id="PTHR45886:SF11">
    <property type="entry name" value="NUCLEAR HORMONE RECEPTOR FAMILY-RELATED"/>
    <property type="match status" value="1"/>
</dbReference>
<keyword evidence="9" id="KW-0539">Nucleus</keyword>
<evidence type="ECO:0000256" key="8">
    <source>
        <dbReference type="ARBA" id="ARBA00023170"/>
    </source>
</evidence>
<name>A0A2G5TBL2_9PELO</name>
<evidence type="ECO:0000256" key="2">
    <source>
        <dbReference type="ARBA" id="ARBA00022723"/>
    </source>
</evidence>
<keyword evidence="5" id="KW-0805">Transcription regulation</keyword>
<feature type="domain" description="Nuclear receptor" evidence="10">
    <location>
        <begin position="1"/>
        <end position="55"/>
    </location>
</feature>
<keyword evidence="13" id="KW-1185">Reference proteome</keyword>
<dbReference type="Pfam" id="PF00105">
    <property type="entry name" value="zf-C4"/>
    <property type="match status" value="1"/>
</dbReference>
<evidence type="ECO:0000256" key="7">
    <source>
        <dbReference type="ARBA" id="ARBA00023163"/>
    </source>
</evidence>
<dbReference type="SUPFAM" id="SSF48508">
    <property type="entry name" value="Nuclear receptor ligand-binding domain"/>
    <property type="match status" value="1"/>
</dbReference>
<dbReference type="Pfam" id="PF00104">
    <property type="entry name" value="Hormone_recep"/>
    <property type="match status" value="1"/>
</dbReference>
<dbReference type="Gene3D" id="3.30.50.10">
    <property type="entry name" value="Erythroid Transcription Factor GATA-1, subunit A"/>
    <property type="match status" value="1"/>
</dbReference>
<evidence type="ECO:0000256" key="3">
    <source>
        <dbReference type="ARBA" id="ARBA00022771"/>
    </source>
</evidence>
<dbReference type="GO" id="GO:0003700">
    <property type="term" value="F:DNA-binding transcription factor activity"/>
    <property type="evidence" value="ECO:0007669"/>
    <property type="project" value="InterPro"/>
</dbReference>
<evidence type="ECO:0000259" key="10">
    <source>
        <dbReference type="PROSITE" id="PS51030"/>
    </source>
</evidence>